<comment type="caution">
    <text evidence="3">The sequence shown here is derived from an EMBL/GenBank/DDBJ whole genome shotgun (WGS) entry which is preliminary data.</text>
</comment>
<feature type="coiled-coil region" evidence="1">
    <location>
        <begin position="70"/>
        <end position="97"/>
    </location>
</feature>
<proteinExistence type="predicted"/>
<keyword evidence="2" id="KW-0472">Membrane</keyword>
<name>A0A495VJ50_9PSEU</name>
<sequence>MLTLRSVVALATGLLTVAYLVDLRAILHSGVGLFPLPVAGLVRTVTAVSWVALIAVLVRDYMTRRVEEYAALVMARINNLERTLEGATELRRAVNDVPRRRHLSRVDNN</sequence>
<evidence type="ECO:0000313" key="3">
    <source>
        <dbReference type="EMBL" id="RKT49282.1"/>
    </source>
</evidence>
<dbReference type="EMBL" id="RBXO01000003">
    <property type="protein sequence ID" value="RKT49282.1"/>
    <property type="molecule type" value="Genomic_DNA"/>
</dbReference>
<accession>A0A495VJ50</accession>
<dbReference type="AlphaFoldDB" id="A0A495VJ50"/>
<protein>
    <submittedName>
        <fullName evidence="3">Uncharacterized protein</fullName>
    </submittedName>
</protein>
<evidence type="ECO:0000313" key="4">
    <source>
        <dbReference type="Proteomes" id="UP000282084"/>
    </source>
</evidence>
<dbReference type="Proteomes" id="UP000282084">
    <property type="component" value="Unassembled WGS sequence"/>
</dbReference>
<feature type="transmembrane region" description="Helical" evidence="2">
    <location>
        <begin position="36"/>
        <end position="58"/>
    </location>
</feature>
<reference evidence="3 4" key="1">
    <citation type="submission" date="2018-10" db="EMBL/GenBank/DDBJ databases">
        <title>Sequencing the genomes of 1000 actinobacteria strains.</title>
        <authorList>
            <person name="Klenk H.-P."/>
        </authorList>
    </citation>
    <scope>NUCLEOTIDE SEQUENCE [LARGE SCALE GENOMIC DNA]</scope>
    <source>
        <strain evidence="3 4">DSM 43800</strain>
    </source>
</reference>
<keyword evidence="2" id="KW-0812">Transmembrane</keyword>
<evidence type="ECO:0000256" key="1">
    <source>
        <dbReference type="SAM" id="Coils"/>
    </source>
</evidence>
<keyword evidence="2" id="KW-1133">Transmembrane helix</keyword>
<organism evidence="3 4">
    <name type="scientific">Saccharothrix australiensis</name>
    <dbReference type="NCBI Taxonomy" id="2072"/>
    <lineage>
        <taxon>Bacteria</taxon>
        <taxon>Bacillati</taxon>
        <taxon>Actinomycetota</taxon>
        <taxon>Actinomycetes</taxon>
        <taxon>Pseudonocardiales</taxon>
        <taxon>Pseudonocardiaceae</taxon>
        <taxon>Saccharothrix</taxon>
    </lineage>
</organism>
<gene>
    <name evidence="3" type="ORF">C8E97_6778</name>
</gene>
<evidence type="ECO:0000256" key="2">
    <source>
        <dbReference type="SAM" id="Phobius"/>
    </source>
</evidence>
<keyword evidence="1" id="KW-0175">Coiled coil</keyword>
<keyword evidence="4" id="KW-1185">Reference proteome</keyword>
<dbReference type="RefSeq" id="WP_121013006.1">
    <property type="nucleotide sequence ID" value="NZ_RBXO01000003.1"/>
</dbReference>